<protein>
    <recommendedName>
        <fullName evidence="8">Cysteine proteinase 1, mitochondrial</fullName>
        <ecNumber evidence="8">3.4.22.40</ecNumber>
    </recommendedName>
</protein>
<dbReference type="GO" id="GO:0004197">
    <property type="term" value="F:cysteine-type endopeptidase activity"/>
    <property type="evidence" value="ECO:0007669"/>
    <property type="project" value="UniProtKB-EC"/>
</dbReference>
<evidence type="ECO:0000256" key="8">
    <source>
        <dbReference type="PIRNR" id="PIRNR005700"/>
    </source>
</evidence>
<dbReference type="InParanoid" id="A0A507AJY8"/>
<dbReference type="AlphaFoldDB" id="A0A507AJY8"/>
<evidence type="ECO:0000256" key="2">
    <source>
        <dbReference type="ARBA" id="ARBA00022490"/>
    </source>
</evidence>
<dbReference type="FunFam" id="3.90.70.10:FF:000021">
    <property type="entry name" value="Bleomycin hydrolase"/>
    <property type="match status" value="1"/>
</dbReference>
<keyword evidence="2 8" id="KW-0963">Cytoplasm</keyword>
<dbReference type="Pfam" id="PF03051">
    <property type="entry name" value="Peptidase_C1_2"/>
    <property type="match status" value="1"/>
</dbReference>
<keyword evidence="11" id="KW-1185">Reference proteome</keyword>
<sequence>MGSNGSKVAQDTALHEKAVLERLRAMHIQSHDRSDEGYVYVDDQKSEPADQIDEKAARALKSRTPENISVSQMGAWQKLALAALSANNPKELLLSRATQIADQQVFNVKIPFEGGPITNQRSSGRCWLFASTNVFRVALMQKYNLEAFELSQAYLFFWDKLEKSNWFLEQIISTADQDLDSRLVQRLLGEPLSDGGQWDMVYNLVEKYGLVPQSIYPDSYNAMSSGTLNAIVFTKLREYALQLRDLLGKPSTTSDKIHQAKSKMMHEIHTILTLTLGPPPSPTDEFTWSFLDKGGRAKEVRATPLTFSKDIYSSGFRVSSAAIARMVSLVNDPRHPPLSLLTVDRLGNVVGGRGVTYINVGADALKRACVAMLRAGLPVFFGSDVGKFSAAASGVMDLDLIDYELGFGAGVGMLGMDKAARVRTGESAMTHAMVLTAVHVDDEKSGGRPVRWRVQNSWGEAAGDRGWFVMSDAWMDEFVYQAVVDPAFLPREVTDVLDQEPIVLPLWDPMGSLA</sequence>
<evidence type="ECO:0000313" key="11">
    <source>
        <dbReference type="Proteomes" id="UP000319257"/>
    </source>
</evidence>
<dbReference type="PROSITE" id="PS00139">
    <property type="entry name" value="THIOL_PROTEASE_CYS"/>
    <property type="match status" value="1"/>
</dbReference>
<dbReference type="GO" id="GO:0005739">
    <property type="term" value="C:mitochondrion"/>
    <property type="evidence" value="ECO:0007669"/>
    <property type="project" value="UniProtKB-SubCell"/>
</dbReference>
<dbReference type="GO" id="GO:0006508">
    <property type="term" value="P:proteolysis"/>
    <property type="evidence" value="ECO:0007669"/>
    <property type="project" value="UniProtKB-KW"/>
</dbReference>
<dbReference type="InterPro" id="IPR038765">
    <property type="entry name" value="Papain-like_cys_pep_sf"/>
</dbReference>
<proteinExistence type="inferred from homology"/>
<evidence type="ECO:0000256" key="4">
    <source>
        <dbReference type="ARBA" id="ARBA00022801"/>
    </source>
</evidence>
<dbReference type="InterPro" id="IPR004134">
    <property type="entry name" value="Peptidase_C1B"/>
</dbReference>
<keyword evidence="5 8" id="KW-0788">Thiol protease</keyword>
<dbReference type="PIRSF" id="PIRSF005700">
    <property type="entry name" value="PepC"/>
    <property type="match status" value="1"/>
</dbReference>
<comment type="subunit">
    <text evidence="7">Homohexamer. Binds to nucleic acids. Binds single-stranded DNA and RNA with higher affinity than double-stranded DNA.</text>
</comment>
<comment type="caution">
    <text evidence="10">The sequence shown here is derived from an EMBL/GenBank/DDBJ whole genome shotgun (WGS) entry which is preliminary data.</text>
</comment>
<dbReference type="Gene3D" id="3.90.70.10">
    <property type="entry name" value="Cysteine proteinases"/>
    <property type="match status" value="1"/>
</dbReference>
<dbReference type="STRING" id="1093900.A0A507AJY8"/>
<name>A0A507AJY8_9PEZI</name>
<evidence type="ECO:0000256" key="1">
    <source>
        <dbReference type="ARBA" id="ARBA00000423"/>
    </source>
</evidence>
<dbReference type="EC" id="3.4.22.40" evidence="8"/>
<comment type="function">
    <text evidence="6">The normal physiological role of the enzyme is unknown, but it is not essential for the viability of yeast cells. Has aminopeptidase activity, shortening substrate peptides sequentially by 1 amino acid. Has bleomycin hydrolase activity, which can protect the cell from the toxic effects of bleomycin. Has homocysteine-thiolactonase activity, protecting the cell against homocysteine toxicity. Acts as a repressor in the GAL4 regulatory system, but this does not require either the peptidase or nucleic acid-binding activities.</text>
</comment>
<comment type="similarity">
    <text evidence="8">Belongs to the peptidase C1 family.</text>
</comment>
<evidence type="ECO:0000313" key="10">
    <source>
        <dbReference type="EMBL" id="TPX10695.1"/>
    </source>
</evidence>
<dbReference type="InterPro" id="IPR000169">
    <property type="entry name" value="Pept_cys_AS"/>
</dbReference>
<dbReference type="OrthoDB" id="2666448at2759"/>
<comment type="catalytic activity">
    <reaction evidence="1 8">
        <text>Inactivates bleomycin B2 (a cytotoxic glycometallopeptide) by hydrolysis of a carboxyamide bond of beta-aminoalanine, but also shows general aminopeptidase activity. The specificity varies somewhat with source, but amino acid arylamides of Met, Leu and Ala are preferred.</text>
        <dbReference type="EC" id="3.4.22.40"/>
    </reaction>
</comment>
<dbReference type="PANTHER" id="PTHR10363">
    <property type="entry name" value="BLEOMYCIN HYDROLASE"/>
    <property type="match status" value="1"/>
</dbReference>
<dbReference type="FunCoup" id="A0A507AJY8">
    <property type="interactions" value="664"/>
</dbReference>
<evidence type="ECO:0000256" key="9">
    <source>
        <dbReference type="PIRSR" id="PIRSR005700-1"/>
    </source>
</evidence>
<keyword evidence="4 8" id="KW-0378">Hydrolase</keyword>
<comment type="subcellular location">
    <subcellularLocation>
        <location evidence="8">Mitochondrion</location>
    </subcellularLocation>
    <subcellularLocation>
        <location evidence="8">Cytoplasm</location>
    </subcellularLocation>
</comment>
<comment type="function">
    <text evidence="8">Has aminopeptidase activity, shortening substrate peptides sequentially by 1 amino acid. Has bleomycin hydrolase activity, which can protect the cell from the toxic effects of bleomycin. Has homocysteine-thiolactonase activity, protecting the cell against homocysteine toxicity.</text>
</comment>
<dbReference type="Proteomes" id="UP000319257">
    <property type="component" value="Unassembled WGS sequence"/>
</dbReference>
<feature type="active site" evidence="9">
    <location>
        <position position="431"/>
    </location>
</feature>
<feature type="active site" evidence="9">
    <location>
        <position position="126"/>
    </location>
</feature>
<dbReference type="GO" id="GO:0043418">
    <property type="term" value="P:homocysteine catabolic process"/>
    <property type="evidence" value="ECO:0007669"/>
    <property type="project" value="TreeGrafter"/>
</dbReference>
<dbReference type="EMBL" id="SKBQ01000055">
    <property type="protein sequence ID" value="TPX10695.1"/>
    <property type="molecule type" value="Genomic_DNA"/>
</dbReference>
<dbReference type="CDD" id="cd00585">
    <property type="entry name" value="Peptidase_C1B"/>
    <property type="match status" value="1"/>
</dbReference>
<gene>
    <name evidence="10" type="ORF">E0L32_008429</name>
</gene>
<dbReference type="PANTHER" id="PTHR10363:SF2">
    <property type="entry name" value="BLEOMYCIN HYDROLASE"/>
    <property type="match status" value="1"/>
</dbReference>
<dbReference type="GO" id="GO:0009636">
    <property type="term" value="P:response to toxic substance"/>
    <property type="evidence" value="ECO:0007669"/>
    <property type="project" value="TreeGrafter"/>
</dbReference>
<dbReference type="GO" id="GO:0070005">
    <property type="term" value="F:cysteine-type aminopeptidase activity"/>
    <property type="evidence" value="ECO:0007669"/>
    <property type="project" value="InterPro"/>
</dbReference>
<dbReference type="RefSeq" id="XP_030992406.1">
    <property type="nucleotide sequence ID" value="XM_031143282.1"/>
</dbReference>
<evidence type="ECO:0000256" key="3">
    <source>
        <dbReference type="ARBA" id="ARBA00022670"/>
    </source>
</evidence>
<organism evidence="10 11">
    <name type="scientific">Thyridium curvatum</name>
    <dbReference type="NCBI Taxonomy" id="1093900"/>
    <lineage>
        <taxon>Eukaryota</taxon>
        <taxon>Fungi</taxon>
        <taxon>Dikarya</taxon>
        <taxon>Ascomycota</taxon>
        <taxon>Pezizomycotina</taxon>
        <taxon>Sordariomycetes</taxon>
        <taxon>Sordariomycetidae</taxon>
        <taxon>Thyridiales</taxon>
        <taxon>Thyridiaceae</taxon>
        <taxon>Thyridium</taxon>
    </lineage>
</organism>
<keyword evidence="3 8" id="KW-0645">Protease</keyword>
<dbReference type="SUPFAM" id="SSF54001">
    <property type="entry name" value="Cysteine proteinases"/>
    <property type="match status" value="1"/>
</dbReference>
<evidence type="ECO:0000256" key="5">
    <source>
        <dbReference type="ARBA" id="ARBA00022807"/>
    </source>
</evidence>
<keyword evidence="8" id="KW-0496">Mitochondrion</keyword>
<evidence type="ECO:0000256" key="7">
    <source>
        <dbReference type="ARBA" id="ARBA00026080"/>
    </source>
</evidence>
<feature type="active site" evidence="9">
    <location>
        <position position="456"/>
    </location>
</feature>
<reference evidence="10 11" key="1">
    <citation type="submission" date="2019-06" db="EMBL/GenBank/DDBJ databases">
        <title>Draft genome sequence of the filamentous fungus Phialemoniopsis curvata isolated from diesel fuel.</title>
        <authorList>
            <person name="Varaljay V.A."/>
            <person name="Lyon W.J."/>
            <person name="Crouch A.L."/>
            <person name="Drake C.E."/>
            <person name="Hollomon J.M."/>
            <person name="Nadeau L.J."/>
            <person name="Nunn H.S."/>
            <person name="Stevenson B.S."/>
            <person name="Bojanowski C.L."/>
            <person name="Crookes-Goodson W.J."/>
        </authorList>
    </citation>
    <scope>NUCLEOTIDE SEQUENCE [LARGE SCALE GENOMIC DNA]</scope>
    <source>
        <strain evidence="10 11">D216</strain>
    </source>
</reference>
<evidence type="ECO:0000256" key="6">
    <source>
        <dbReference type="ARBA" id="ARBA00025347"/>
    </source>
</evidence>
<dbReference type="GeneID" id="41975876"/>
<accession>A0A507AJY8</accession>